<dbReference type="AlphaFoldDB" id="M3IKE1"/>
<comment type="caution">
    <text evidence="1">The sequence shown here is derived from an EMBL/GenBank/DDBJ whole genome shotgun (WGS) entry which is preliminary data.</text>
</comment>
<gene>
    <name evidence="1" type="ORF">LEP1GSC150_2804</name>
</gene>
<sequence>MTKLPKLNRKVLHPDITTDKFALWIPSSSKGYKEDEVLNFIKGLGAKYVEVVK</sequence>
<dbReference type="PANTHER" id="PTHR40394:SF2">
    <property type="entry name" value="QUINOL:CYTOCHROME C OXIDOREDUCTASE MEMBRANE PROTEIN"/>
    <property type="match status" value="1"/>
</dbReference>
<dbReference type="EMBL" id="AFMD02000349">
    <property type="protein sequence ID" value="EMG21097.1"/>
    <property type="molecule type" value="Genomic_DNA"/>
</dbReference>
<protein>
    <submittedName>
        <fullName evidence="1">Uncharacterized protein</fullName>
    </submittedName>
</protein>
<name>M3IKE1_LEPIT</name>
<organism evidence="1 2">
    <name type="scientific">Leptospira interrogans serovar Copenhageni str. LT2050</name>
    <dbReference type="NCBI Taxonomy" id="1001598"/>
    <lineage>
        <taxon>Bacteria</taxon>
        <taxon>Pseudomonadati</taxon>
        <taxon>Spirochaetota</taxon>
        <taxon>Spirochaetia</taxon>
        <taxon>Leptospirales</taxon>
        <taxon>Leptospiraceae</taxon>
        <taxon>Leptospira</taxon>
    </lineage>
</organism>
<proteinExistence type="predicted"/>
<evidence type="ECO:0000313" key="1">
    <source>
        <dbReference type="EMBL" id="EMG21097.1"/>
    </source>
</evidence>
<dbReference type="InterPro" id="IPR021776">
    <property type="entry name" value="ActD"/>
</dbReference>
<dbReference type="Proteomes" id="UP000011778">
    <property type="component" value="Unassembled WGS sequence"/>
</dbReference>
<reference evidence="1 2" key="1">
    <citation type="submission" date="2013-02" db="EMBL/GenBank/DDBJ databases">
        <authorList>
            <person name="Harkins D.M."/>
            <person name="Durkin A.S."/>
            <person name="Brinkac L.M."/>
            <person name="Haft D.H."/>
            <person name="Selengut J.D."/>
            <person name="Sanka R."/>
            <person name="DePew J."/>
            <person name="Purushe J."/>
            <person name="Tulsiani S.M."/>
            <person name="Graham G.C."/>
            <person name="Burns M.-A."/>
            <person name="Dohnt M.F."/>
            <person name="Smythe L.D."/>
            <person name="McKay D.B."/>
            <person name="Craig S.B."/>
            <person name="Vinetz J.M."/>
            <person name="Sutton G.G."/>
            <person name="Nierman W.C."/>
            <person name="Fouts D.E."/>
        </authorList>
    </citation>
    <scope>NUCLEOTIDE SEQUENCE [LARGE SCALE GENOMIC DNA]</scope>
    <source>
        <strain evidence="1 2">LT2050</strain>
    </source>
</reference>
<dbReference type="PANTHER" id="PTHR40394">
    <property type="entry name" value="LIPOPROTEIN-RELATED"/>
    <property type="match status" value="1"/>
</dbReference>
<dbReference type="Pfam" id="PF11821">
    <property type="entry name" value="ActD"/>
    <property type="match status" value="1"/>
</dbReference>
<accession>M3IKE1</accession>
<evidence type="ECO:0000313" key="2">
    <source>
        <dbReference type="Proteomes" id="UP000011778"/>
    </source>
</evidence>